<dbReference type="InterPro" id="IPR017853">
    <property type="entry name" value="GH"/>
</dbReference>
<dbReference type="SUPFAM" id="SSF51445">
    <property type="entry name" value="(Trans)glycosidases"/>
    <property type="match status" value="1"/>
</dbReference>
<comment type="similarity">
    <text evidence="2">Belongs to the glycosyl hydrolase 51 family.</text>
</comment>
<dbReference type="InterPro" id="IPR003305">
    <property type="entry name" value="CenC_carb-bd"/>
</dbReference>
<evidence type="ECO:0000256" key="2">
    <source>
        <dbReference type="ARBA" id="ARBA00007186"/>
    </source>
</evidence>
<dbReference type="PANTHER" id="PTHR31776:SF26">
    <property type="entry name" value="SECRETED ARABINOSIDASE"/>
    <property type="match status" value="1"/>
</dbReference>
<dbReference type="InterPro" id="IPR051563">
    <property type="entry name" value="Glycosyl_Hydrolase_51"/>
</dbReference>
<evidence type="ECO:0000256" key="4">
    <source>
        <dbReference type="ARBA" id="ARBA00022729"/>
    </source>
</evidence>
<keyword evidence="8" id="KW-1185">Reference proteome</keyword>
<evidence type="ECO:0000256" key="5">
    <source>
        <dbReference type="ARBA" id="ARBA00022801"/>
    </source>
</evidence>
<dbReference type="Pfam" id="PF02018">
    <property type="entry name" value="CBM_4_9"/>
    <property type="match status" value="1"/>
</dbReference>
<dbReference type="Pfam" id="PF22848">
    <property type="entry name" value="ASD1_dom"/>
    <property type="match status" value="1"/>
</dbReference>
<organism evidence="7 8">
    <name type="scientific">Chitinophaga hostae</name>
    <dbReference type="NCBI Taxonomy" id="2831022"/>
    <lineage>
        <taxon>Bacteria</taxon>
        <taxon>Pseudomonadati</taxon>
        <taxon>Bacteroidota</taxon>
        <taxon>Chitinophagia</taxon>
        <taxon>Chitinophagales</taxon>
        <taxon>Chitinophagaceae</taxon>
        <taxon>Chitinophaga</taxon>
    </lineage>
</organism>
<accession>A0ABS5J9H0</accession>
<dbReference type="EMBL" id="JAGTXB010000026">
    <property type="protein sequence ID" value="MBS0031865.1"/>
    <property type="molecule type" value="Genomic_DNA"/>
</dbReference>
<keyword evidence="4" id="KW-0732">Signal</keyword>
<proteinExistence type="inferred from homology"/>
<evidence type="ECO:0000313" key="7">
    <source>
        <dbReference type="EMBL" id="MBS0031865.1"/>
    </source>
</evidence>
<evidence type="ECO:0000256" key="3">
    <source>
        <dbReference type="ARBA" id="ARBA00012670"/>
    </source>
</evidence>
<feature type="domain" description="Alpha-L-arabinofuranosidase C-terminal" evidence="6">
    <location>
        <begin position="469"/>
        <end position="638"/>
    </location>
</feature>
<comment type="caution">
    <text evidence="7">The sequence shown here is derived from an EMBL/GenBank/DDBJ whole genome shotgun (WGS) entry which is preliminary data.</text>
</comment>
<dbReference type="Gene3D" id="2.60.40.1180">
    <property type="entry name" value="Golgi alpha-mannosidase II"/>
    <property type="match status" value="1"/>
</dbReference>
<dbReference type="InterPro" id="IPR008979">
    <property type="entry name" value="Galactose-bd-like_sf"/>
</dbReference>
<dbReference type="Proteomes" id="UP000676386">
    <property type="component" value="Unassembled WGS sequence"/>
</dbReference>
<dbReference type="InterPro" id="IPR013780">
    <property type="entry name" value="Glyco_hydro_b"/>
</dbReference>
<evidence type="ECO:0000256" key="1">
    <source>
        <dbReference type="ARBA" id="ARBA00001462"/>
    </source>
</evidence>
<dbReference type="InterPro" id="IPR055235">
    <property type="entry name" value="ASD1_cat"/>
</dbReference>
<comment type="catalytic activity">
    <reaction evidence="1">
        <text>Hydrolysis of terminal non-reducing alpha-L-arabinofuranoside residues in alpha-L-arabinosides.</text>
        <dbReference type="EC" id="3.2.1.55"/>
    </reaction>
</comment>
<dbReference type="Gene3D" id="2.60.120.260">
    <property type="entry name" value="Galactose-binding domain-like"/>
    <property type="match status" value="1"/>
</dbReference>
<reference evidence="7 8" key="1">
    <citation type="submission" date="2021-04" db="EMBL/GenBank/DDBJ databases">
        <title>Chitinophaga sp. nov., isolated from the rhizosphere soil.</title>
        <authorList>
            <person name="He S."/>
        </authorList>
    </citation>
    <scope>NUCLEOTIDE SEQUENCE [LARGE SCALE GENOMIC DNA]</scope>
    <source>
        <strain evidence="7 8">2R12</strain>
    </source>
</reference>
<evidence type="ECO:0000313" key="8">
    <source>
        <dbReference type="Proteomes" id="UP000676386"/>
    </source>
</evidence>
<sequence>MPGQRGKKSVATGFIRIVFVLCFLGGHIVNAQTKSKKISKDLFGIFFEDISYAADGGLYAELVQNRSFEYTPADRREWNPFTAWEYLTKGYGYGRVSVESSQPLHPGNPHYAVLRIDDPGQEGVGLLNKGFDGIVVKTGAQYRFSVFARLLSNTAIPVSVQLRGRKGTVYGEAAITVGSADWKKYTAVLEAQQNDDSAVLVVVAKTTGALAIDMVSLFPANTFHGRENGIRADLGQAIADLQPKFMRFPGGCLVHGDGLQNMYRWKNTIGPVETRQEQRNIWNYHQSGGLGYFEYFQFCEDIGAKPLPVVPAAVSCQNSGGTWAIGGTGQRGLPLAEMPDYIQEVLDLIEYANGPATSAWGAKRAAAGHPAPFHLEYLAIGNEDKQTDAFRERFKMIYDVVKQKHPEITLIGTVGPAPAGEDFDAGWKFANQQSIPVVDEHYYENPEWFLANKNRYNSYDRTKSKVYLGEYASRGNTLFNALAEAVYMTGLERNGDVVCMASYAPLLARTSHTSWNPNLIYFTGDSLRLTPNYYVQQLFSGNQGDSYYPDVVSCSSADAAVAASCVKDSKTNDFILKLVNAGNTAVTAKADLSRLGRFDSNATLTTVTGVDGKAMNADKTTGTYKVGKVLAYEMAPHSLSVIRIKTKK</sequence>
<dbReference type="Pfam" id="PF06964">
    <property type="entry name" value="Alpha-L-AF_C"/>
    <property type="match status" value="1"/>
</dbReference>
<dbReference type="Gene3D" id="3.20.20.80">
    <property type="entry name" value="Glycosidases"/>
    <property type="match status" value="1"/>
</dbReference>
<dbReference type="InterPro" id="IPR010720">
    <property type="entry name" value="Alpha-L-AF_C"/>
</dbReference>
<name>A0ABS5J9H0_9BACT</name>
<gene>
    <name evidence="7" type="ORF">KE626_31325</name>
</gene>
<keyword evidence="5" id="KW-0378">Hydrolase</keyword>
<dbReference type="SMART" id="SM00813">
    <property type="entry name" value="Alpha-L-AF_C"/>
    <property type="match status" value="1"/>
</dbReference>
<dbReference type="SUPFAM" id="SSF49785">
    <property type="entry name" value="Galactose-binding domain-like"/>
    <property type="match status" value="1"/>
</dbReference>
<dbReference type="PANTHER" id="PTHR31776">
    <property type="entry name" value="ALPHA-L-ARABINOFURANOSIDASE 1"/>
    <property type="match status" value="1"/>
</dbReference>
<protein>
    <recommendedName>
        <fullName evidence="3">non-reducing end alpha-L-arabinofuranosidase</fullName>
        <ecNumber evidence="3">3.2.1.55</ecNumber>
    </recommendedName>
</protein>
<evidence type="ECO:0000259" key="6">
    <source>
        <dbReference type="SMART" id="SM00813"/>
    </source>
</evidence>
<dbReference type="EC" id="3.2.1.55" evidence="3"/>